<reference evidence="1 2" key="1">
    <citation type="submission" date="2024-09" db="EMBL/GenBank/DDBJ databases">
        <authorList>
            <person name="Sun Q."/>
            <person name="Mori K."/>
        </authorList>
    </citation>
    <scope>NUCLEOTIDE SEQUENCE [LARGE SCALE GENOMIC DNA]</scope>
    <source>
        <strain evidence="1 2">CECT 7955</strain>
    </source>
</reference>
<sequence>MKKYILLIPLLGIISCNTYKRDKFTYNQDNKQSWIDSYKYEAFYGCINEGLENDSLRILLKNKDLLNSNLDLSFSIIDEARSFGKKIIKNMPKPIIKIDKGDESLKNKNFISYNCLKYYASKDLDSIAHKAYKDKVENSK</sequence>
<proteinExistence type="predicted"/>
<dbReference type="RefSeq" id="WP_236457507.1">
    <property type="nucleotide sequence ID" value="NZ_CBCSGE010000006.1"/>
</dbReference>
<keyword evidence="2" id="KW-1185">Reference proteome</keyword>
<evidence type="ECO:0000313" key="1">
    <source>
        <dbReference type="EMBL" id="MFB9097555.1"/>
    </source>
</evidence>
<protein>
    <recommendedName>
        <fullName evidence="3">Lipoprotein</fullName>
    </recommendedName>
</protein>
<dbReference type="PROSITE" id="PS51257">
    <property type="entry name" value="PROKAR_LIPOPROTEIN"/>
    <property type="match status" value="1"/>
</dbReference>
<organism evidence="1 2">
    <name type="scientific">Flavobacterium jumunjinense</name>
    <dbReference type="NCBI Taxonomy" id="998845"/>
    <lineage>
        <taxon>Bacteria</taxon>
        <taxon>Pseudomonadati</taxon>
        <taxon>Bacteroidota</taxon>
        <taxon>Flavobacteriia</taxon>
        <taxon>Flavobacteriales</taxon>
        <taxon>Flavobacteriaceae</taxon>
        <taxon>Flavobacterium</taxon>
    </lineage>
</organism>
<dbReference type="Proteomes" id="UP001589607">
    <property type="component" value="Unassembled WGS sequence"/>
</dbReference>
<dbReference type="EMBL" id="JBHMEY010000059">
    <property type="protein sequence ID" value="MFB9097555.1"/>
    <property type="molecule type" value="Genomic_DNA"/>
</dbReference>
<name>A0ABV5GRQ6_9FLAO</name>
<evidence type="ECO:0008006" key="3">
    <source>
        <dbReference type="Google" id="ProtNLM"/>
    </source>
</evidence>
<gene>
    <name evidence="1" type="ORF">ACFFVF_13615</name>
</gene>
<comment type="caution">
    <text evidence="1">The sequence shown here is derived from an EMBL/GenBank/DDBJ whole genome shotgun (WGS) entry which is preliminary data.</text>
</comment>
<accession>A0ABV5GRQ6</accession>
<evidence type="ECO:0000313" key="2">
    <source>
        <dbReference type="Proteomes" id="UP001589607"/>
    </source>
</evidence>